<protein>
    <submittedName>
        <fullName evidence="4">G-protein beta WD-40 repeats containing protein</fullName>
    </submittedName>
</protein>
<dbReference type="InterPro" id="IPR001680">
    <property type="entry name" value="WD40_rpt"/>
</dbReference>
<evidence type="ECO:0000313" key="4">
    <source>
        <dbReference type="EMBL" id="ETO33729.1"/>
    </source>
</evidence>
<dbReference type="AlphaFoldDB" id="X6P6L4"/>
<dbReference type="PANTHER" id="PTHR19848:SF8">
    <property type="entry name" value="F-BOX AND WD REPEAT DOMAIN CONTAINING 7"/>
    <property type="match status" value="1"/>
</dbReference>
<dbReference type="EMBL" id="ASPP01003173">
    <property type="protein sequence ID" value="ETO33729.1"/>
    <property type="molecule type" value="Genomic_DNA"/>
</dbReference>
<reference evidence="4 5" key="1">
    <citation type="journal article" date="2013" name="Curr. Biol.">
        <title>The Genome of the Foraminiferan Reticulomyxa filosa.</title>
        <authorList>
            <person name="Glockner G."/>
            <person name="Hulsmann N."/>
            <person name="Schleicher M."/>
            <person name="Noegel A.A."/>
            <person name="Eichinger L."/>
            <person name="Gallinger C."/>
            <person name="Pawlowski J."/>
            <person name="Sierra R."/>
            <person name="Euteneuer U."/>
            <person name="Pillet L."/>
            <person name="Moustafa A."/>
            <person name="Platzer M."/>
            <person name="Groth M."/>
            <person name="Szafranski K."/>
            <person name="Schliwa M."/>
        </authorList>
    </citation>
    <scope>NUCLEOTIDE SEQUENCE [LARGE SCALE GENOMIC DNA]</scope>
</reference>
<name>X6P6L4_RETFI</name>
<evidence type="ECO:0000313" key="5">
    <source>
        <dbReference type="Proteomes" id="UP000023152"/>
    </source>
</evidence>
<keyword evidence="2" id="KW-0677">Repeat</keyword>
<accession>X6P6L4</accession>
<dbReference type="InterPro" id="IPR019775">
    <property type="entry name" value="WD40_repeat_CS"/>
</dbReference>
<dbReference type="Proteomes" id="UP000023152">
    <property type="component" value="Unassembled WGS sequence"/>
</dbReference>
<dbReference type="InterPro" id="IPR020472">
    <property type="entry name" value="WD40_PAC1"/>
</dbReference>
<dbReference type="OrthoDB" id="6019893at2759"/>
<evidence type="ECO:0000256" key="1">
    <source>
        <dbReference type="ARBA" id="ARBA00022574"/>
    </source>
</evidence>
<feature type="repeat" description="WD" evidence="3">
    <location>
        <begin position="67"/>
        <end position="110"/>
    </location>
</feature>
<proteinExistence type="predicted"/>
<feature type="repeat" description="WD" evidence="3">
    <location>
        <begin position="40"/>
        <end position="66"/>
    </location>
</feature>
<dbReference type="InterPro" id="IPR036322">
    <property type="entry name" value="WD40_repeat_dom_sf"/>
</dbReference>
<dbReference type="PROSITE" id="PS50294">
    <property type="entry name" value="WD_REPEATS_REGION"/>
    <property type="match status" value="1"/>
</dbReference>
<feature type="non-terminal residue" evidence="4">
    <location>
        <position position="1"/>
    </location>
</feature>
<dbReference type="SMART" id="SM00320">
    <property type="entry name" value="WD40"/>
    <property type="match status" value="4"/>
</dbReference>
<dbReference type="Pfam" id="PF00400">
    <property type="entry name" value="WD40"/>
    <property type="match status" value="3"/>
</dbReference>
<dbReference type="InterPro" id="IPR015943">
    <property type="entry name" value="WD40/YVTN_repeat-like_dom_sf"/>
</dbReference>
<dbReference type="PROSITE" id="PS00678">
    <property type="entry name" value="WD_REPEATS_1"/>
    <property type="match status" value="3"/>
</dbReference>
<dbReference type="PROSITE" id="PS50082">
    <property type="entry name" value="WD_REPEATS_2"/>
    <property type="match status" value="3"/>
</dbReference>
<dbReference type="Gene3D" id="2.130.10.10">
    <property type="entry name" value="YVTN repeat-like/Quinoprotein amine dehydrogenase"/>
    <property type="match status" value="1"/>
</dbReference>
<gene>
    <name evidence="4" type="ORF">RFI_03374</name>
</gene>
<evidence type="ECO:0000256" key="3">
    <source>
        <dbReference type="PROSITE-ProRule" id="PRU00221"/>
    </source>
</evidence>
<evidence type="ECO:0000256" key="2">
    <source>
        <dbReference type="ARBA" id="ARBA00022737"/>
    </source>
</evidence>
<dbReference type="SUPFAM" id="SSF50978">
    <property type="entry name" value="WD40 repeat-like"/>
    <property type="match status" value="1"/>
</dbReference>
<organism evidence="4 5">
    <name type="scientific">Reticulomyxa filosa</name>
    <dbReference type="NCBI Taxonomy" id="46433"/>
    <lineage>
        <taxon>Eukaryota</taxon>
        <taxon>Sar</taxon>
        <taxon>Rhizaria</taxon>
        <taxon>Retaria</taxon>
        <taxon>Foraminifera</taxon>
        <taxon>Monothalamids</taxon>
        <taxon>Reticulomyxidae</taxon>
        <taxon>Reticulomyxa</taxon>
    </lineage>
</organism>
<feature type="repeat" description="WD" evidence="3">
    <location>
        <begin position="136"/>
        <end position="162"/>
    </location>
</feature>
<keyword evidence="1 3" id="KW-0853">WD repeat</keyword>
<dbReference type="PRINTS" id="PR00320">
    <property type="entry name" value="GPROTEINBRPT"/>
</dbReference>
<sequence>KSLHAFRGHTSSVWCVDISSLQSNNNNNDKSNSIGVIGGNGYTICSGSDDKTIRVWDIETLKQLIVIKGHTHWITSVRCGSDELINTMLSGSDDKSARLWDIRSGRQIQALNEHKNGVTYAAYSPFVVHNNEIGGNSKVICSGLRDGTIRFWDIRSNKNELYVINGNKEDGRVCCIKCASFNTNGVNLFYGSAKGHIHIKNPYLFFNFLENVREVNILK</sequence>
<dbReference type="PANTHER" id="PTHR19848">
    <property type="entry name" value="WD40 REPEAT PROTEIN"/>
    <property type="match status" value="1"/>
</dbReference>
<comment type="caution">
    <text evidence="4">The sequence shown here is derived from an EMBL/GenBank/DDBJ whole genome shotgun (WGS) entry which is preliminary data.</text>
</comment>
<keyword evidence="5" id="KW-1185">Reference proteome</keyword>